<feature type="compositionally biased region" description="Gly residues" evidence="3">
    <location>
        <begin position="159"/>
        <end position="174"/>
    </location>
</feature>
<sequence length="346" mass="35151">MPMPFFGGDQAQTANSDVPWWISTGARAVGSIAGISVNCQLRAGVEEREPAPEPYAFAFSSDTEDGALSTREETGDANGRVVGFYTIDLPDGSKRRVDYEADEYGYRARIATNEIGTESRSPADIEMESSAPTAADLVAKYGASYSRSTSSSSSSSSSGGSGIRLIGGGGGGGETITTTRRVTGSGGSGIALIGGGGGGSTTTTTRRVTGAGGSGIRIIGGGGSGGSTTTTTTTTRRVTGADGSVRIITTGEGGSAGRTETVTSRRVSGGSSNFVISPPSPSRSTSTTTTTTRRGDDGIEYVVVPVRRGSTLREAVDALGLPSDTNSAVILDRDEAQAIMTRHAKN</sequence>
<feature type="compositionally biased region" description="Low complexity" evidence="3">
    <location>
        <begin position="282"/>
        <end position="292"/>
    </location>
</feature>
<dbReference type="Pfam" id="PF00379">
    <property type="entry name" value="Chitin_bind_4"/>
    <property type="match status" value="1"/>
</dbReference>
<feature type="compositionally biased region" description="Gly residues" evidence="3">
    <location>
        <begin position="210"/>
        <end position="226"/>
    </location>
</feature>
<feature type="compositionally biased region" description="Gly residues" evidence="3">
    <location>
        <begin position="184"/>
        <end position="200"/>
    </location>
</feature>
<gene>
    <name evidence="4" type="ORF">B4U80_09974</name>
</gene>
<evidence type="ECO:0000313" key="5">
    <source>
        <dbReference type="Proteomes" id="UP000288716"/>
    </source>
</evidence>
<dbReference type="AlphaFoldDB" id="A0A443SSV6"/>
<name>A0A443SSV6_9ACAR</name>
<dbReference type="InterPro" id="IPR000618">
    <property type="entry name" value="Insect_cuticle"/>
</dbReference>
<accession>A0A443SSV6</accession>
<comment type="caution">
    <text evidence="4">The sequence shown here is derived from an EMBL/GenBank/DDBJ whole genome shotgun (WGS) entry which is preliminary data.</text>
</comment>
<dbReference type="Proteomes" id="UP000288716">
    <property type="component" value="Unassembled WGS sequence"/>
</dbReference>
<dbReference type="InterPro" id="IPR031311">
    <property type="entry name" value="CHIT_BIND_RR_consensus"/>
</dbReference>
<evidence type="ECO:0000256" key="3">
    <source>
        <dbReference type="SAM" id="MobiDB-lite"/>
    </source>
</evidence>
<organism evidence="4 5">
    <name type="scientific">Leptotrombidium deliense</name>
    <dbReference type="NCBI Taxonomy" id="299467"/>
    <lineage>
        <taxon>Eukaryota</taxon>
        <taxon>Metazoa</taxon>
        <taxon>Ecdysozoa</taxon>
        <taxon>Arthropoda</taxon>
        <taxon>Chelicerata</taxon>
        <taxon>Arachnida</taxon>
        <taxon>Acari</taxon>
        <taxon>Acariformes</taxon>
        <taxon>Trombidiformes</taxon>
        <taxon>Prostigmata</taxon>
        <taxon>Anystina</taxon>
        <taxon>Parasitengona</taxon>
        <taxon>Trombiculoidea</taxon>
        <taxon>Trombiculidae</taxon>
        <taxon>Leptotrombidium</taxon>
    </lineage>
</organism>
<dbReference type="PANTHER" id="PTHR10380">
    <property type="entry name" value="CUTICLE PROTEIN"/>
    <property type="match status" value="1"/>
</dbReference>
<evidence type="ECO:0000256" key="2">
    <source>
        <dbReference type="PROSITE-ProRule" id="PRU00497"/>
    </source>
</evidence>
<dbReference type="VEuPathDB" id="VectorBase:LDEU001440"/>
<evidence type="ECO:0000256" key="1">
    <source>
        <dbReference type="ARBA" id="ARBA00022460"/>
    </source>
</evidence>
<dbReference type="PANTHER" id="PTHR10380:SF235">
    <property type="entry name" value="CUTICULAR PROTEIN 73D, ISOFORM B"/>
    <property type="match status" value="1"/>
</dbReference>
<keyword evidence="1 2" id="KW-0193">Cuticle</keyword>
<proteinExistence type="predicted"/>
<reference evidence="4 5" key="1">
    <citation type="journal article" date="2018" name="Gigascience">
        <title>Genomes of trombidid mites reveal novel predicted allergens and laterally-transferred genes associated with secondary metabolism.</title>
        <authorList>
            <person name="Dong X."/>
            <person name="Chaisiri K."/>
            <person name="Xia D."/>
            <person name="Armstrong S.D."/>
            <person name="Fang Y."/>
            <person name="Donnelly M.J."/>
            <person name="Kadowaki T."/>
            <person name="McGarry J.W."/>
            <person name="Darby A.C."/>
            <person name="Makepeace B.L."/>
        </authorList>
    </citation>
    <scope>NUCLEOTIDE SEQUENCE [LARGE SCALE GENOMIC DNA]</scope>
    <source>
        <strain evidence="4">UoL-UT</strain>
    </source>
</reference>
<dbReference type="InterPro" id="IPR050468">
    <property type="entry name" value="Cuticle_Struct_Prot"/>
</dbReference>
<dbReference type="PROSITE" id="PS00233">
    <property type="entry name" value="CHIT_BIND_RR_1"/>
    <property type="match status" value="1"/>
</dbReference>
<dbReference type="EMBL" id="NCKV01000445">
    <property type="protein sequence ID" value="RWS30601.1"/>
    <property type="molecule type" value="Genomic_DNA"/>
</dbReference>
<dbReference type="OrthoDB" id="6381807at2759"/>
<protein>
    <submittedName>
        <fullName evidence="4">Cuticle protein 10.9-like protein</fullName>
    </submittedName>
</protein>
<dbReference type="PROSITE" id="PS51155">
    <property type="entry name" value="CHIT_BIND_RR_2"/>
    <property type="match status" value="1"/>
</dbReference>
<keyword evidence="5" id="KW-1185">Reference proteome</keyword>
<feature type="compositionally biased region" description="Low complexity" evidence="3">
    <location>
        <begin position="146"/>
        <end position="158"/>
    </location>
</feature>
<dbReference type="GO" id="GO:0062129">
    <property type="term" value="C:chitin-based extracellular matrix"/>
    <property type="evidence" value="ECO:0007669"/>
    <property type="project" value="TreeGrafter"/>
</dbReference>
<feature type="region of interest" description="Disordered" evidence="3">
    <location>
        <begin position="247"/>
        <end position="297"/>
    </location>
</feature>
<feature type="region of interest" description="Disordered" evidence="3">
    <location>
        <begin position="146"/>
        <end position="234"/>
    </location>
</feature>
<feature type="compositionally biased region" description="Polar residues" evidence="3">
    <location>
        <begin position="258"/>
        <end position="275"/>
    </location>
</feature>
<dbReference type="GO" id="GO:0008010">
    <property type="term" value="F:structural constituent of chitin-based larval cuticle"/>
    <property type="evidence" value="ECO:0007669"/>
    <property type="project" value="TreeGrafter"/>
</dbReference>
<evidence type="ECO:0000313" key="4">
    <source>
        <dbReference type="EMBL" id="RWS30601.1"/>
    </source>
</evidence>